<keyword evidence="6" id="KW-0040">ANK repeat</keyword>
<sequence length="649" mass="74070">MADEEDIGKLLIEAVLRSDANAAVQLLTERGVNTDLRLERNGLIKPILQLAAENNDYAMVKLLLEHGSPLLSNPAFPGGFKEDILTGRTRIDVYKSLCSPPYIIFTKDDPLTRVFELCKEMSKLMNSHAVKNTSKIYYSTLVQQLKLFAVEILECCYNSEEVSILLKGKPCKNRPLSNILDVDQYHLAVRAIESDQKEFIGHYYSQDVLKNGWEMGQPTWSQRDGVWWSILYWSYCIMVFGVLQIPFGIIYIFAPCCPISQLINNPKGRFIMRAFAHAVFLISMIVFDLLHSLDPTVDVDLMFYIAISVIFIWILALLYEEVLQCYQIGTHNYFSDIVNIFDIVIKMSFLAITCIQAKFVGTATYRYTILPVFIDCWYSIICVFACIRYMENLFLVEFVGPMLFHFSNMATDVARFICIFLIVCITFVFGLYNLYNDTGTDGSFTSLETTITSLLGSVFGSTVSDSSLEVSLEFNVSAKFNQDASEVYSTLGFTLYAVFCLISILVLVNLCIAMMSDTYARLQERVDIEWKFKRTKMWLHYFSAPTLPPPLNLIPTGYCLVQMCLRVCSFRRSPRGNKRTASNTNSAKQQTDGLTYDKVIQVLVDRYLYKINPALNRRYNKTGILNPSTKKSCTDYTNYLCDIEDENNV</sequence>
<gene>
    <name evidence="13" type="primary">LOC102805789</name>
</gene>
<keyword evidence="2" id="KW-0813">Transport</keyword>
<evidence type="ECO:0000256" key="10">
    <source>
        <dbReference type="SAM" id="Phobius"/>
    </source>
</evidence>
<evidence type="ECO:0000313" key="12">
    <source>
        <dbReference type="Proteomes" id="UP000694865"/>
    </source>
</evidence>
<dbReference type="RefSeq" id="XP_006812451.1">
    <property type="nucleotide sequence ID" value="XM_006812388.1"/>
</dbReference>
<evidence type="ECO:0000256" key="1">
    <source>
        <dbReference type="ARBA" id="ARBA00004141"/>
    </source>
</evidence>
<feature type="domain" description="Transient receptor ion channel" evidence="11">
    <location>
        <begin position="78"/>
        <end position="135"/>
    </location>
</feature>
<dbReference type="Pfam" id="PF00520">
    <property type="entry name" value="Ion_trans"/>
    <property type="match status" value="1"/>
</dbReference>
<keyword evidence="7" id="KW-0406">Ion transport</keyword>
<evidence type="ECO:0000256" key="5">
    <source>
        <dbReference type="ARBA" id="ARBA00022989"/>
    </source>
</evidence>
<reference evidence="13" key="1">
    <citation type="submission" date="2025-08" db="UniProtKB">
        <authorList>
            <consortium name="RefSeq"/>
        </authorList>
    </citation>
    <scope>IDENTIFICATION</scope>
    <source>
        <tissue evidence="13">Testes</tissue>
    </source>
</reference>
<dbReference type="Gene3D" id="1.25.40.20">
    <property type="entry name" value="Ankyrin repeat-containing domain"/>
    <property type="match status" value="1"/>
</dbReference>
<dbReference type="InterPro" id="IPR036770">
    <property type="entry name" value="Ankyrin_rpt-contain_sf"/>
</dbReference>
<evidence type="ECO:0000256" key="9">
    <source>
        <dbReference type="ARBA" id="ARBA00023303"/>
    </source>
</evidence>
<dbReference type="PANTHER" id="PTHR10117:SF54">
    <property type="entry name" value="TRANSIENT RECEPTOR POTENTIAL-GAMMA PROTEIN"/>
    <property type="match status" value="1"/>
</dbReference>
<dbReference type="InterPro" id="IPR002153">
    <property type="entry name" value="TRPC_channel"/>
</dbReference>
<dbReference type="Proteomes" id="UP000694865">
    <property type="component" value="Unplaced"/>
</dbReference>
<dbReference type="GeneID" id="102805789"/>
<proteinExistence type="predicted"/>
<accession>A0ABM0LXG0</accession>
<evidence type="ECO:0000256" key="7">
    <source>
        <dbReference type="ARBA" id="ARBA00023065"/>
    </source>
</evidence>
<keyword evidence="3 10" id="KW-0812">Transmembrane</keyword>
<keyword evidence="12" id="KW-1185">Reference proteome</keyword>
<feature type="transmembrane region" description="Helical" evidence="10">
    <location>
        <begin position="365"/>
        <end position="387"/>
    </location>
</feature>
<keyword evidence="5 10" id="KW-1133">Transmembrane helix</keyword>
<dbReference type="Pfam" id="PF08344">
    <property type="entry name" value="TRP_2"/>
    <property type="match status" value="1"/>
</dbReference>
<evidence type="ECO:0000256" key="4">
    <source>
        <dbReference type="ARBA" id="ARBA00022737"/>
    </source>
</evidence>
<feature type="transmembrane region" description="Helical" evidence="10">
    <location>
        <begin position="270"/>
        <end position="289"/>
    </location>
</feature>
<dbReference type="PRINTS" id="PR01097">
    <property type="entry name" value="TRNSRECEPTRP"/>
</dbReference>
<comment type="subcellular location">
    <subcellularLocation>
        <location evidence="1">Membrane</location>
        <topology evidence="1">Multi-pass membrane protein</topology>
    </subcellularLocation>
</comment>
<feature type="transmembrane region" description="Helical" evidence="10">
    <location>
        <begin position="232"/>
        <end position="258"/>
    </location>
</feature>
<keyword evidence="9" id="KW-0407">Ion channel</keyword>
<evidence type="ECO:0000256" key="3">
    <source>
        <dbReference type="ARBA" id="ARBA00022692"/>
    </source>
</evidence>
<dbReference type="SMART" id="SM01420">
    <property type="entry name" value="TRP_2"/>
    <property type="match status" value="1"/>
</dbReference>
<keyword evidence="8 10" id="KW-0472">Membrane</keyword>
<name>A0ABM0LXG0_SACKO</name>
<evidence type="ECO:0000259" key="11">
    <source>
        <dbReference type="SMART" id="SM01420"/>
    </source>
</evidence>
<evidence type="ECO:0000256" key="2">
    <source>
        <dbReference type="ARBA" id="ARBA00022448"/>
    </source>
</evidence>
<feature type="transmembrane region" description="Helical" evidence="10">
    <location>
        <begin position="340"/>
        <end position="359"/>
    </location>
</feature>
<feature type="transmembrane region" description="Helical" evidence="10">
    <location>
        <begin position="493"/>
        <end position="515"/>
    </location>
</feature>
<evidence type="ECO:0000256" key="8">
    <source>
        <dbReference type="ARBA" id="ARBA00023136"/>
    </source>
</evidence>
<evidence type="ECO:0000313" key="13">
    <source>
        <dbReference type="RefSeq" id="XP_006812451.1"/>
    </source>
</evidence>
<dbReference type="InterPro" id="IPR005821">
    <property type="entry name" value="Ion_trans_dom"/>
</dbReference>
<dbReference type="InterPro" id="IPR013555">
    <property type="entry name" value="TRP_dom"/>
</dbReference>
<dbReference type="PANTHER" id="PTHR10117">
    <property type="entry name" value="TRANSIENT RECEPTOR POTENTIAL CHANNEL"/>
    <property type="match status" value="1"/>
</dbReference>
<feature type="transmembrane region" description="Helical" evidence="10">
    <location>
        <begin position="301"/>
        <end position="319"/>
    </location>
</feature>
<keyword evidence="4" id="KW-0677">Repeat</keyword>
<protein>
    <submittedName>
        <fullName evidence="13">Short transient receptor potential channel 5-like</fullName>
    </submittedName>
</protein>
<evidence type="ECO:0000256" key="6">
    <source>
        <dbReference type="ARBA" id="ARBA00023043"/>
    </source>
</evidence>
<organism evidence="12 13">
    <name type="scientific">Saccoglossus kowalevskii</name>
    <name type="common">Acorn worm</name>
    <dbReference type="NCBI Taxonomy" id="10224"/>
    <lineage>
        <taxon>Eukaryota</taxon>
        <taxon>Metazoa</taxon>
        <taxon>Hemichordata</taxon>
        <taxon>Enteropneusta</taxon>
        <taxon>Harrimaniidae</taxon>
        <taxon>Saccoglossus</taxon>
    </lineage>
</organism>
<feature type="transmembrane region" description="Helical" evidence="10">
    <location>
        <begin position="413"/>
        <end position="435"/>
    </location>
</feature>